<dbReference type="Pfam" id="PF07632">
    <property type="entry name" value="Sde182_NH-like"/>
    <property type="match status" value="1"/>
</dbReference>
<dbReference type="InterPro" id="IPR036452">
    <property type="entry name" value="Ribo_hydro-like"/>
</dbReference>
<proteinExistence type="predicted"/>
<keyword evidence="4" id="KW-1185">Reference proteome</keyword>
<feature type="domain" description="Cellulose-binding Sde182 nucleoside hydrolase-like" evidence="1">
    <location>
        <begin position="35"/>
        <end position="277"/>
    </location>
</feature>
<protein>
    <submittedName>
        <fullName evidence="3">Nucleoside hydrolase-like domain-containing protein</fullName>
    </submittedName>
</protein>
<sequence length="432" mass="49183">MIYYLKKAIDYFALLLFCTFLTQCGIAQQKNEKPRILISSDIGGTDPDDFQSMIHLLMYADQFQIEGLVSSPFGNGTKENFLDMINLYEKDLPQLSKHSKEFPSPNSLRSITKQGAKYEAPYKGFNTTTEGSDWIVKCAKKKSDKPLWVLVWGGIEDVAQALHDAPEIKENIKVYWIGGPNKKWSINAYTYIAENHPDLWMIEANATYRGWFIDNDSPKNITGEAYYGNYINGRGSMGKDFIKYYDGHIKMGDTPSLVYVMNGDPNDPTGESWGGKFTPIKRSSRTVFQHNSTRTDTVPAYGILEWKFKGPELAIPKDSVCFKLEIAKQIWPGYYLGDGIYAVRYSSKKPETGSYVTISNIPELNGQTGQYTSIVPWPGKPGPNDYLLGDNWYSDVTDNDLFIDDQQGAKTISKYRKAFLLDWAKRWEWLKK</sequence>
<evidence type="ECO:0000259" key="2">
    <source>
        <dbReference type="Pfam" id="PF16586"/>
    </source>
</evidence>
<name>A0ABV0ACC6_9FLAO</name>
<reference evidence="3 4" key="1">
    <citation type="submission" date="2024-01" db="EMBL/GenBank/DDBJ databases">
        <title>Mariniflexile litorale sp. nov., isolated from the shallow sediments of the Sea of Japan.</title>
        <authorList>
            <person name="Romanenko L."/>
            <person name="Bystritskaya E."/>
            <person name="Isaeva M."/>
        </authorList>
    </citation>
    <scope>NUCLEOTIDE SEQUENCE [LARGE SCALE GENOMIC DNA]</scope>
    <source>
        <strain evidence="3 4">KCTC 32427</strain>
    </source>
</reference>
<dbReference type="RefSeq" id="WP_346242526.1">
    <property type="nucleotide sequence ID" value="NZ_JAZHYP010000007.1"/>
</dbReference>
<dbReference type="Proteomes" id="UP001416393">
    <property type="component" value="Unassembled WGS sequence"/>
</dbReference>
<evidence type="ECO:0000259" key="1">
    <source>
        <dbReference type="Pfam" id="PF07632"/>
    </source>
</evidence>
<comment type="caution">
    <text evidence="3">The sequence shown here is derived from an EMBL/GenBank/DDBJ whole genome shotgun (WGS) entry which is preliminary data.</text>
</comment>
<feature type="domain" description="DUF5060" evidence="2">
    <location>
        <begin position="297"/>
        <end position="360"/>
    </location>
</feature>
<dbReference type="Gene3D" id="3.90.245.10">
    <property type="entry name" value="Ribonucleoside hydrolase-like"/>
    <property type="match status" value="1"/>
</dbReference>
<dbReference type="InterPro" id="IPR011483">
    <property type="entry name" value="Sde182_NH-like"/>
</dbReference>
<organism evidence="3 4">
    <name type="scientific">Mariniflexile soesokkakense</name>
    <dbReference type="NCBI Taxonomy" id="1343160"/>
    <lineage>
        <taxon>Bacteria</taxon>
        <taxon>Pseudomonadati</taxon>
        <taxon>Bacteroidota</taxon>
        <taxon>Flavobacteriia</taxon>
        <taxon>Flavobacteriales</taxon>
        <taxon>Flavobacteriaceae</taxon>
        <taxon>Mariniflexile</taxon>
    </lineage>
</organism>
<gene>
    <name evidence="3" type="ORF">VP395_13375</name>
</gene>
<evidence type="ECO:0000313" key="4">
    <source>
        <dbReference type="Proteomes" id="UP001416393"/>
    </source>
</evidence>
<accession>A0ABV0ACC6</accession>
<evidence type="ECO:0000313" key="3">
    <source>
        <dbReference type="EMBL" id="MEN3324727.1"/>
    </source>
</evidence>
<dbReference type="SUPFAM" id="SSF53590">
    <property type="entry name" value="Nucleoside hydrolase"/>
    <property type="match status" value="1"/>
</dbReference>
<dbReference type="Pfam" id="PF16586">
    <property type="entry name" value="DUF5060"/>
    <property type="match status" value="1"/>
</dbReference>
<dbReference type="InterPro" id="IPR032260">
    <property type="entry name" value="DUF5060"/>
</dbReference>
<dbReference type="EMBL" id="JAZHYP010000007">
    <property type="protein sequence ID" value="MEN3324727.1"/>
    <property type="molecule type" value="Genomic_DNA"/>
</dbReference>